<dbReference type="KEGG" id="nmus:H7A79_0392"/>
<dbReference type="AlphaFoldDB" id="A0A7H1MFE5"/>
<reference evidence="5" key="1">
    <citation type="submission" date="2024-06" db="EMBL/GenBank/DDBJ databases">
        <title>Complete Genome Sequence of mouse commensal type strain Neisseria musculi.</title>
        <authorList>
            <person name="Thapa E."/>
            <person name="Aluvathingal J."/>
            <person name="Nadendla S."/>
            <person name="Mehta A."/>
            <person name="Tettelin H."/>
            <person name="Weyand N.J."/>
        </authorList>
    </citation>
    <scope>NUCLEOTIDE SEQUENCE</scope>
    <source>
        <strain evidence="5">NW831</strain>
    </source>
</reference>
<feature type="domain" description="Tyr recombinase" evidence="4">
    <location>
        <begin position="1"/>
        <end position="113"/>
    </location>
</feature>
<dbReference type="GO" id="GO:0003677">
    <property type="term" value="F:DNA binding"/>
    <property type="evidence" value="ECO:0007669"/>
    <property type="project" value="InterPro"/>
</dbReference>
<dbReference type="GO" id="GO:0015074">
    <property type="term" value="P:DNA integration"/>
    <property type="evidence" value="ECO:0007669"/>
    <property type="project" value="UniProtKB-KW"/>
</dbReference>
<dbReference type="PROSITE" id="PS51898">
    <property type="entry name" value="TYR_RECOMBINASE"/>
    <property type="match status" value="1"/>
</dbReference>
<proteinExistence type="inferred from homology"/>
<dbReference type="SUPFAM" id="SSF56349">
    <property type="entry name" value="DNA breaking-rejoining enzymes"/>
    <property type="match status" value="1"/>
</dbReference>
<dbReference type="EMBL" id="CP060414">
    <property type="protein sequence ID" value="QNT60360.1"/>
    <property type="molecule type" value="Genomic_DNA"/>
</dbReference>
<dbReference type="Proteomes" id="UP000516412">
    <property type="component" value="Chromosome"/>
</dbReference>
<dbReference type="Gene3D" id="1.10.443.10">
    <property type="entry name" value="Intergrase catalytic core"/>
    <property type="match status" value="1"/>
</dbReference>
<protein>
    <submittedName>
        <fullName evidence="5">Phage integrase family protein</fullName>
    </submittedName>
</protein>
<dbReference type="InterPro" id="IPR011010">
    <property type="entry name" value="DNA_brk_join_enz"/>
</dbReference>
<keyword evidence="2" id="KW-0229">DNA integration</keyword>
<evidence type="ECO:0000256" key="3">
    <source>
        <dbReference type="ARBA" id="ARBA00023172"/>
    </source>
</evidence>
<dbReference type="InterPro" id="IPR050808">
    <property type="entry name" value="Phage_Integrase"/>
</dbReference>
<evidence type="ECO:0000313" key="5">
    <source>
        <dbReference type="EMBL" id="QNT60360.1"/>
    </source>
</evidence>
<gene>
    <name evidence="5" type="ORF">H7A79_0392</name>
</gene>
<evidence type="ECO:0000256" key="1">
    <source>
        <dbReference type="ARBA" id="ARBA00008857"/>
    </source>
</evidence>
<dbReference type="PANTHER" id="PTHR30629">
    <property type="entry name" value="PROPHAGE INTEGRASE"/>
    <property type="match status" value="1"/>
</dbReference>
<dbReference type="InterPro" id="IPR002104">
    <property type="entry name" value="Integrase_catalytic"/>
</dbReference>
<dbReference type="InterPro" id="IPR013762">
    <property type="entry name" value="Integrase-like_cat_sf"/>
</dbReference>
<evidence type="ECO:0000313" key="6">
    <source>
        <dbReference type="Proteomes" id="UP000516412"/>
    </source>
</evidence>
<keyword evidence="6" id="KW-1185">Reference proteome</keyword>
<keyword evidence="3" id="KW-0233">DNA recombination</keyword>
<sequence>MKHLRAHIIPPANRPLELLAELHAIMGHSPFLFPSRTAIDGHISENTAGKIINGMGYKGMATPHGFRSLASSVLNEQGYNPDAIERQLAHVEQNKVRAAYHHTEYLLQRVEMMQWYFRLFAICANGIIKPTLWLRVKQNEPRYTLF</sequence>
<dbReference type="Pfam" id="PF00589">
    <property type="entry name" value="Phage_integrase"/>
    <property type="match status" value="1"/>
</dbReference>
<evidence type="ECO:0000259" key="4">
    <source>
        <dbReference type="PROSITE" id="PS51898"/>
    </source>
</evidence>
<organism evidence="5 6">
    <name type="scientific">Neisseria musculi</name>
    <dbReference type="NCBI Taxonomy" id="1815583"/>
    <lineage>
        <taxon>Bacteria</taxon>
        <taxon>Pseudomonadati</taxon>
        <taxon>Pseudomonadota</taxon>
        <taxon>Betaproteobacteria</taxon>
        <taxon>Neisseriales</taxon>
        <taxon>Neisseriaceae</taxon>
        <taxon>Neisseria</taxon>
    </lineage>
</organism>
<accession>A0A7H1MFE5</accession>
<dbReference type="PANTHER" id="PTHR30629:SF2">
    <property type="entry name" value="PROPHAGE INTEGRASE INTS-RELATED"/>
    <property type="match status" value="1"/>
</dbReference>
<comment type="similarity">
    <text evidence="1">Belongs to the 'phage' integrase family.</text>
</comment>
<dbReference type="GO" id="GO:0006310">
    <property type="term" value="P:DNA recombination"/>
    <property type="evidence" value="ECO:0007669"/>
    <property type="project" value="UniProtKB-KW"/>
</dbReference>
<evidence type="ECO:0000256" key="2">
    <source>
        <dbReference type="ARBA" id="ARBA00022908"/>
    </source>
</evidence>
<name>A0A7H1MFE5_9NEIS</name>